<proteinExistence type="predicted"/>
<feature type="compositionally biased region" description="Basic and acidic residues" evidence="1">
    <location>
        <begin position="279"/>
        <end position="295"/>
    </location>
</feature>
<dbReference type="PANTHER" id="PTHR12277:SF81">
    <property type="entry name" value="PROTEIN ABHD13"/>
    <property type="match status" value="1"/>
</dbReference>
<evidence type="ECO:0008006" key="5">
    <source>
        <dbReference type="Google" id="ProtNLM"/>
    </source>
</evidence>
<protein>
    <recommendedName>
        <fullName evidence="5">Serine aminopeptidase S33 domain-containing protein</fullName>
    </recommendedName>
</protein>
<dbReference type="InterPro" id="IPR022742">
    <property type="entry name" value="Hydrolase_4"/>
</dbReference>
<feature type="region of interest" description="Disordered" evidence="1">
    <location>
        <begin position="273"/>
        <end position="303"/>
    </location>
</feature>
<sequence>MGCALSSIVFQPPSFPSTIPKSDVIELQTKHNSKIAGLHVELNSEITVVVSHGNAEDLGMISKWAMDFARQLQVNVLCYDYDGYGHSEGTPTEIGCYNDIDAVLEYLTAPPPLGKGVDVQSIVFFGRSLGSGPTCYMAQKLSLAGTPPAGVVLQAPLLSALRVALDLRYTFQCDMFPNVHRVRDFRTPTLIIHGTHDEIVPFWHGERLFFTLPPQYRARPLWVHGAGHNNIEAVLRQDGAFYDGLKDFLDEHCRRQWKQNVENAFQVRQVRQGVRGKGKGGEHASRKKGSMDMMKRTPTRGTGASVANAATKARHGGANASFARGAIVKSRTSGTQRLKT</sequence>
<dbReference type="SUPFAM" id="SSF53474">
    <property type="entry name" value="alpha/beta-Hydrolases"/>
    <property type="match status" value="1"/>
</dbReference>
<evidence type="ECO:0000259" key="3">
    <source>
        <dbReference type="Pfam" id="PF12146"/>
    </source>
</evidence>
<dbReference type="Gene3D" id="3.40.50.1820">
    <property type="entry name" value="alpha/beta hydrolase"/>
    <property type="match status" value="1"/>
</dbReference>
<evidence type="ECO:0000259" key="2">
    <source>
        <dbReference type="Pfam" id="PF00326"/>
    </source>
</evidence>
<name>A0A7R9YE29_9STRA</name>
<feature type="domain" description="Serine aminopeptidase S33" evidence="3">
    <location>
        <begin position="47"/>
        <end position="159"/>
    </location>
</feature>
<dbReference type="Pfam" id="PF12146">
    <property type="entry name" value="Hydrolase_4"/>
    <property type="match status" value="1"/>
</dbReference>
<organism evidence="4">
    <name type="scientific">Pinguiococcus pyrenoidosus</name>
    <dbReference type="NCBI Taxonomy" id="172671"/>
    <lineage>
        <taxon>Eukaryota</taxon>
        <taxon>Sar</taxon>
        <taxon>Stramenopiles</taxon>
        <taxon>Ochrophyta</taxon>
        <taxon>Pinguiophyceae</taxon>
        <taxon>Pinguiochrysidales</taxon>
        <taxon>Pinguiochrysidaceae</taxon>
        <taxon>Pinguiococcus</taxon>
    </lineage>
</organism>
<dbReference type="Pfam" id="PF00326">
    <property type="entry name" value="Peptidase_S9"/>
    <property type="match status" value="1"/>
</dbReference>
<dbReference type="InterPro" id="IPR029058">
    <property type="entry name" value="AB_hydrolase_fold"/>
</dbReference>
<evidence type="ECO:0000256" key="1">
    <source>
        <dbReference type="SAM" id="MobiDB-lite"/>
    </source>
</evidence>
<dbReference type="GO" id="GO:0006508">
    <property type="term" value="P:proteolysis"/>
    <property type="evidence" value="ECO:0007669"/>
    <property type="project" value="InterPro"/>
</dbReference>
<gene>
    <name evidence="4" type="ORF">PPYR1160_LOCUS11957</name>
</gene>
<evidence type="ECO:0000313" key="4">
    <source>
        <dbReference type="EMBL" id="CAD8262455.1"/>
    </source>
</evidence>
<dbReference type="AlphaFoldDB" id="A0A7R9YE29"/>
<dbReference type="GO" id="GO:0008236">
    <property type="term" value="F:serine-type peptidase activity"/>
    <property type="evidence" value="ECO:0007669"/>
    <property type="project" value="InterPro"/>
</dbReference>
<dbReference type="InterPro" id="IPR001375">
    <property type="entry name" value="Peptidase_S9_cat"/>
</dbReference>
<dbReference type="PANTHER" id="PTHR12277">
    <property type="entry name" value="ALPHA/BETA HYDROLASE DOMAIN-CONTAINING PROTEIN"/>
    <property type="match status" value="1"/>
</dbReference>
<accession>A0A7R9YE29</accession>
<feature type="domain" description="Peptidase S9 prolyl oligopeptidase catalytic" evidence="2">
    <location>
        <begin position="177"/>
        <end position="228"/>
    </location>
</feature>
<reference evidence="4" key="1">
    <citation type="submission" date="2021-01" db="EMBL/GenBank/DDBJ databases">
        <authorList>
            <person name="Corre E."/>
            <person name="Pelletier E."/>
            <person name="Niang G."/>
            <person name="Scheremetjew M."/>
            <person name="Finn R."/>
            <person name="Kale V."/>
            <person name="Holt S."/>
            <person name="Cochrane G."/>
            <person name="Meng A."/>
            <person name="Brown T."/>
            <person name="Cohen L."/>
        </authorList>
    </citation>
    <scope>NUCLEOTIDE SEQUENCE</scope>
    <source>
        <strain evidence="4">CCMP2078</strain>
    </source>
</reference>
<dbReference type="EMBL" id="HBEA01015666">
    <property type="protein sequence ID" value="CAD8262455.1"/>
    <property type="molecule type" value="Transcribed_RNA"/>
</dbReference>